<evidence type="ECO:0000259" key="11">
    <source>
        <dbReference type="Pfam" id="PF00483"/>
    </source>
</evidence>
<dbReference type="Gene3D" id="3.90.550.10">
    <property type="entry name" value="Spore Coat Polysaccharide Biosynthesis Protein SpsA, Chain A"/>
    <property type="match status" value="1"/>
</dbReference>
<dbReference type="Pfam" id="PF00483">
    <property type="entry name" value="NTP_transferase"/>
    <property type="match status" value="1"/>
</dbReference>
<sequence>MGPEWQAVLLAGGAGASLFPLNHTGNPLALLPIANQPLITYALRSLEQADILDVLLVCSGEATAAKITSWAKNKYIGKLRLKTRSVPEDSESGDALRMVAEDITAQSFVVMSIDLITDVRLESLLAVHFLRNASATALLSHRKVSPASETKLGKAPKDVEYVALDGQMRRLVFFRPSPESRRNIKLPMGTLMRHGRLTIRTDLQDNHVYALDRSVLGVLHAKPSLASIKQDLIPYLVLHQHASTKAAAALRPDSSGTPSANGQPEPGSMAAPGNAERLSPGCDYISMSHTSADVDETAAGTSYCGAFVAAPEQYCARTVSLQSFSEVNREVVNVELAARLGVRAKPNAKHDNFVDESVQIGSKSMVAAGCMVGPGATLGDKCSIKRSVLGPMCKLGSNVKIINCVLMDSVIVHDGCHLQNCIICTGAELQERVSLRDCQVGPGFTVSEGAEHREEVLAKAPQQRRSSDTKS</sequence>
<dbReference type="AlphaFoldDB" id="A0AAV1I4W6"/>
<comment type="subunit">
    <text evidence="9">Component of the translation initiation factor 2B (eIF2B) complex which is a heterodecamer of two sets of five different subunits: alpha, beta, gamma, delta and epsilon. Subunits alpha, beta and delta comprise a regulatory subcomplex and subunits epsilon and gamma comprise a catalytic subcomplex. Within the complex, the hexameric regulatory complex resides at the center, with the two heterodimeric catalytic subcomplexes bound on opposite sides.</text>
</comment>
<feature type="region of interest" description="Disordered" evidence="10">
    <location>
        <begin position="451"/>
        <end position="471"/>
    </location>
</feature>
<organism evidence="13 14">
    <name type="scientific">Coccomyxa viridis</name>
    <dbReference type="NCBI Taxonomy" id="1274662"/>
    <lineage>
        <taxon>Eukaryota</taxon>
        <taxon>Viridiplantae</taxon>
        <taxon>Chlorophyta</taxon>
        <taxon>core chlorophytes</taxon>
        <taxon>Trebouxiophyceae</taxon>
        <taxon>Trebouxiophyceae incertae sedis</taxon>
        <taxon>Coccomyxaceae</taxon>
        <taxon>Coccomyxa</taxon>
    </lineage>
</organism>
<dbReference type="GO" id="GO:0005829">
    <property type="term" value="C:cytosol"/>
    <property type="evidence" value="ECO:0007669"/>
    <property type="project" value="UniProtKB-SubCell"/>
</dbReference>
<evidence type="ECO:0000256" key="6">
    <source>
        <dbReference type="ARBA" id="ARBA00044196"/>
    </source>
</evidence>
<comment type="function">
    <text evidence="8">Acts as a component of the translation initiation factor 2B (eIF2B) complex, which catalyzes the exchange of GDP for GTP on the eukaryotic initiation factor 2 (eIF2) complex gamma subunit. Its guanine nucleotide exchange factor activity is repressed when bound to eIF2 complex phosphorylated on the alpha subunit, thereby limiting the amount of methionyl-initiator methionine tRNA available to the ribosome and consequently global translation is repressed.</text>
</comment>
<evidence type="ECO:0000256" key="4">
    <source>
        <dbReference type="ARBA" id="ARBA00022540"/>
    </source>
</evidence>
<evidence type="ECO:0000256" key="8">
    <source>
        <dbReference type="ARBA" id="ARBA00045373"/>
    </source>
</evidence>
<dbReference type="InterPro" id="IPR005835">
    <property type="entry name" value="NTP_transferase_dom"/>
</dbReference>
<dbReference type="InterPro" id="IPR029044">
    <property type="entry name" value="Nucleotide-diphossugar_trans"/>
</dbReference>
<evidence type="ECO:0000256" key="1">
    <source>
        <dbReference type="ARBA" id="ARBA00004514"/>
    </source>
</evidence>
<proteinExistence type="inferred from homology"/>
<reference evidence="13 14" key="1">
    <citation type="submission" date="2023-10" db="EMBL/GenBank/DDBJ databases">
        <authorList>
            <person name="Maclean D."/>
            <person name="Macfadyen A."/>
        </authorList>
    </citation>
    <scope>NUCLEOTIDE SEQUENCE [LARGE SCALE GENOMIC DNA]</scope>
</reference>
<feature type="domain" description="EIF2B subunit epsilon/gamma LbH" evidence="12">
    <location>
        <begin position="350"/>
        <end position="447"/>
    </location>
</feature>
<keyword evidence="4" id="KW-0396">Initiation factor</keyword>
<dbReference type="EMBL" id="CAUYUE010000006">
    <property type="protein sequence ID" value="CAK0780561.1"/>
    <property type="molecule type" value="Genomic_DNA"/>
</dbReference>
<dbReference type="Gene3D" id="2.160.10.10">
    <property type="entry name" value="Hexapeptide repeat proteins"/>
    <property type="match status" value="1"/>
</dbReference>
<feature type="region of interest" description="Disordered" evidence="10">
    <location>
        <begin position="247"/>
        <end position="275"/>
    </location>
</feature>
<evidence type="ECO:0000256" key="5">
    <source>
        <dbReference type="ARBA" id="ARBA00022917"/>
    </source>
</evidence>
<evidence type="ECO:0000256" key="9">
    <source>
        <dbReference type="ARBA" id="ARBA00046432"/>
    </source>
</evidence>
<accession>A0AAV1I4W6</accession>
<evidence type="ECO:0000259" key="12">
    <source>
        <dbReference type="Pfam" id="PF25084"/>
    </source>
</evidence>
<protein>
    <recommendedName>
        <fullName evidence="6">Translation initiation factor eIF2B subunit gamma</fullName>
    </recommendedName>
    <alternativeName>
        <fullName evidence="7">eIF2B GDP-GTP exchange factor subunit gamma</fullName>
    </alternativeName>
</protein>
<keyword evidence="5" id="KW-0648">Protein biosynthesis</keyword>
<dbReference type="GO" id="GO:0002183">
    <property type="term" value="P:cytoplasmic translational initiation"/>
    <property type="evidence" value="ECO:0007669"/>
    <property type="project" value="TreeGrafter"/>
</dbReference>
<dbReference type="Pfam" id="PF25084">
    <property type="entry name" value="LbH_EIF2B"/>
    <property type="match status" value="1"/>
</dbReference>
<dbReference type="InterPro" id="IPR056764">
    <property type="entry name" value="LbH_EIF2B3/5"/>
</dbReference>
<evidence type="ECO:0000313" key="14">
    <source>
        <dbReference type="Proteomes" id="UP001314263"/>
    </source>
</evidence>
<dbReference type="PANTHER" id="PTHR45989">
    <property type="entry name" value="TRANSLATION INITIATION FACTOR EIF-2B SUBUNIT GAMMA"/>
    <property type="match status" value="1"/>
</dbReference>
<dbReference type="PANTHER" id="PTHR45989:SF1">
    <property type="entry name" value="TRANSLATION INITIATION FACTOR EIF-2B SUBUNIT GAMMA"/>
    <property type="match status" value="1"/>
</dbReference>
<dbReference type="GO" id="GO:0003743">
    <property type="term" value="F:translation initiation factor activity"/>
    <property type="evidence" value="ECO:0007669"/>
    <property type="project" value="UniProtKB-KW"/>
</dbReference>
<dbReference type="InterPro" id="IPR051960">
    <property type="entry name" value="eIF2B_gamma"/>
</dbReference>
<evidence type="ECO:0000313" key="13">
    <source>
        <dbReference type="EMBL" id="CAK0780561.1"/>
    </source>
</evidence>
<dbReference type="CDD" id="cd04652">
    <property type="entry name" value="LbH_eIF2B_gamma_C"/>
    <property type="match status" value="1"/>
</dbReference>
<dbReference type="GO" id="GO:0005851">
    <property type="term" value="C:eukaryotic translation initiation factor 2B complex"/>
    <property type="evidence" value="ECO:0007669"/>
    <property type="project" value="TreeGrafter"/>
</dbReference>
<comment type="caution">
    <text evidence="13">The sequence shown here is derived from an EMBL/GenBank/DDBJ whole genome shotgun (WGS) entry which is preliminary data.</text>
</comment>
<evidence type="ECO:0000256" key="10">
    <source>
        <dbReference type="SAM" id="MobiDB-lite"/>
    </source>
</evidence>
<evidence type="ECO:0000256" key="7">
    <source>
        <dbReference type="ARBA" id="ARBA00044229"/>
    </source>
</evidence>
<keyword evidence="3" id="KW-0963">Cytoplasm</keyword>
<dbReference type="SUPFAM" id="SSF53448">
    <property type="entry name" value="Nucleotide-diphospho-sugar transferases"/>
    <property type="match status" value="1"/>
</dbReference>
<name>A0AAV1I4W6_9CHLO</name>
<evidence type="ECO:0000256" key="3">
    <source>
        <dbReference type="ARBA" id="ARBA00022490"/>
    </source>
</evidence>
<comment type="similarity">
    <text evidence="2">Belongs to the eIF-2B gamma/epsilon subunits family.</text>
</comment>
<gene>
    <name evidence="13" type="ORF">CVIRNUC_005094</name>
</gene>
<keyword evidence="14" id="KW-1185">Reference proteome</keyword>
<feature type="domain" description="Nucleotidyl transferase" evidence="11">
    <location>
        <begin position="7"/>
        <end position="148"/>
    </location>
</feature>
<comment type="subcellular location">
    <subcellularLocation>
        <location evidence="1">Cytoplasm</location>
        <location evidence="1">Cytosol</location>
    </subcellularLocation>
</comment>
<dbReference type="Proteomes" id="UP001314263">
    <property type="component" value="Unassembled WGS sequence"/>
</dbReference>
<evidence type="ECO:0000256" key="2">
    <source>
        <dbReference type="ARBA" id="ARBA00007878"/>
    </source>
</evidence>
<dbReference type="GO" id="GO:0005085">
    <property type="term" value="F:guanyl-nucleotide exchange factor activity"/>
    <property type="evidence" value="ECO:0007669"/>
    <property type="project" value="TreeGrafter"/>
</dbReference>